<reference evidence="2" key="1">
    <citation type="submission" date="2020-02" db="EMBL/GenBank/DDBJ databases">
        <authorList>
            <person name="Meier V. D."/>
        </authorList>
    </citation>
    <scope>NUCLEOTIDE SEQUENCE</scope>
    <source>
        <strain evidence="2">AVDCRST_MAG36</strain>
    </source>
</reference>
<protein>
    <submittedName>
        <fullName evidence="2">Uncharacterized protein</fullName>
    </submittedName>
</protein>
<feature type="region of interest" description="Disordered" evidence="1">
    <location>
        <begin position="1"/>
        <end position="68"/>
    </location>
</feature>
<evidence type="ECO:0000313" key="2">
    <source>
        <dbReference type="EMBL" id="CAA9362242.1"/>
    </source>
</evidence>
<feature type="non-terminal residue" evidence="2">
    <location>
        <position position="1"/>
    </location>
</feature>
<name>A0A6J4MR45_9ACTN</name>
<organism evidence="2">
    <name type="scientific">uncultured Nocardioidaceae bacterium</name>
    <dbReference type="NCBI Taxonomy" id="253824"/>
    <lineage>
        <taxon>Bacteria</taxon>
        <taxon>Bacillati</taxon>
        <taxon>Actinomycetota</taxon>
        <taxon>Actinomycetes</taxon>
        <taxon>Propionibacteriales</taxon>
        <taxon>Nocardioidaceae</taxon>
        <taxon>environmental samples</taxon>
    </lineage>
</organism>
<feature type="compositionally biased region" description="Basic residues" evidence="1">
    <location>
        <begin position="38"/>
        <end position="52"/>
    </location>
</feature>
<proteinExistence type="predicted"/>
<evidence type="ECO:0000256" key="1">
    <source>
        <dbReference type="SAM" id="MobiDB-lite"/>
    </source>
</evidence>
<dbReference type="AlphaFoldDB" id="A0A6J4MR45"/>
<sequence>DRQELRHLPGSQGPLRLGDRRRAGHRTADVLPPDPRHGLRRGGPRRHQQGRRLPHDRGAAGQVAAGRL</sequence>
<dbReference type="EMBL" id="CADCUH010000177">
    <property type="protein sequence ID" value="CAA9362242.1"/>
    <property type="molecule type" value="Genomic_DNA"/>
</dbReference>
<accession>A0A6J4MR45</accession>
<feature type="non-terminal residue" evidence="2">
    <location>
        <position position="68"/>
    </location>
</feature>
<gene>
    <name evidence="2" type="ORF">AVDCRST_MAG36-2731</name>
</gene>